<evidence type="ECO:0000256" key="3">
    <source>
        <dbReference type="SAM" id="MobiDB-lite"/>
    </source>
</evidence>
<evidence type="ECO:0000313" key="5">
    <source>
        <dbReference type="Proteomes" id="UP000624244"/>
    </source>
</evidence>
<reference evidence="4" key="1">
    <citation type="submission" date="2019-11" db="EMBL/GenBank/DDBJ databases">
        <title>Bipolaris sorokiniana Genome sequencing.</title>
        <authorList>
            <person name="Wang H."/>
        </authorList>
    </citation>
    <scope>NUCLEOTIDE SEQUENCE</scope>
</reference>
<comment type="similarity">
    <text evidence="1">Belongs to the short-chain dehydrogenases/reductases (SDR) family.</text>
</comment>
<feature type="region of interest" description="Disordered" evidence="3">
    <location>
        <begin position="37"/>
        <end position="57"/>
    </location>
</feature>
<dbReference type="Proteomes" id="UP000624244">
    <property type="component" value="Unassembled WGS sequence"/>
</dbReference>
<evidence type="ECO:0000313" key="4">
    <source>
        <dbReference type="EMBL" id="KAF5850583.1"/>
    </source>
</evidence>
<dbReference type="PANTHER" id="PTHR43669:SF4">
    <property type="entry name" value="SHORT-CHAIN DEHYDROGENASE"/>
    <property type="match status" value="1"/>
</dbReference>
<dbReference type="AlphaFoldDB" id="A0A8H5ZHI3"/>
<evidence type="ECO:0008006" key="6">
    <source>
        <dbReference type="Google" id="ProtNLM"/>
    </source>
</evidence>
<organism evidence="4 5">
    <name type="scientific">Cochliobolus sativus</name>
    <name type="common">Common root rot and spot blotch fungus</name>
    <name type="synonym">Bipolaris sorokiniana</name>
    <dbReference type="NCBI Taxonomy" id="45130"/>
    <lineage>
        <taxon>Eukaryota</taxon>
        <taxon>Fungi</taxon>
        <taxon>Dikarya</taxon>
        <taxon>Ascomycota</taxon>
        <taxon>Pezizomycotina</taxon>
        <taxon>Dothideomycetes</taxon>
        <taxon>Pleosporomycetidae</taxon>
        <taxon>Pleosporales</taxon>
        <taxon>Pleosporineae</taxon>
        <taxon>Pleosporaceae</taxon>
        <taxon>Bipolaris</taxon>
    </lineage>
</organism>
<proteinExistence type="inferred from homology"/>
<dbReference type="Gene3D" id="3.40.50.720">
    <property type="entry name" value="NAD(P)-binding Rossmann-like Domain"/>
    <property type="match status" value="1"/>
</dbReference>
<dbReference type="EMBL" id="WNKQ01000006">
    <property type="protein sequence ID" value="KAF5850583.1"/>
    <property type="molecule type" value="Genomic_DNA"/>
</dbReference>
<sequence length="239" mass="25155">MSPKPIALILGAGPNAGTAIASSLSSLGYCIATASRSSSSTTTTTSPSSETLSLTADFTNPSSIPPLFTRIHTDLHAYPSVVVYNAATLTPPADAGVVTSVPVDRFVADLNVNAVSPYVAAQEAVKGWKEMGKEEGGDKTFIFTGNMLNRTILPVDALVTLGVGKSASAYWVGLADEIHKGEGYRFFYADQRQPDGSPMGNVVDGPAHGDFYAQLVQRTNEVPWLATFVKGKGHVKFDG</sequence>
<protein>
    <recommendedName>
        <fullName evidence="6">NAD(P)-binding domain-containing protein</fullName>
    </recommendedName>
</protein>
<dbReference type="SUPFAM" id="SSF51735">
    <property type="entry name" value="NAD(P)-binding Rossmann-fold domains"/>
    <property type="match status" value="1"/>
</dbReference>
<feature type="compositionally biased region" description="Low complexity" evidence="3">
    <location>
        <begin position="37"/>
        <end position="55"/>
    </location>
</feature>
<dbReference type="GO" id="GO:0016491">
    <property type="term" value="F:oxidoreductase activity"/>
    <property type="evidence" value="ECO:0007669"/>
    <property type="project" value="UniProtKB-KW"/>
</dbReference>
<evidence type="ECO:0000256" key="2">
    <source>
        <dbReference type="ARBA" id="ARBA00023002"/>
    </source>
</evidence>
<dbReference type="InterPro" id="IPR036291">
    <property type="entry name" value="NAD(P)-bd_dom_sf"/>
</dbReference>
<accession>A0A8H5ZHI3</accession>
<dbReference type="PANTHER" id="PTHR43669">
    <property type="entry name" value="5-KETO-D-GLUCONATE 5-REDUCTASE"/>
    <property type="match status" value="1"/>
</dbReference>
<gene>
    <name evidence="4" type="ORF">GGP41_010218</name>
</gene>
<name>A0A8H5ZHI3_COCSA</name>
<comment type="caution">
    <text evidence="4">The sequence shown here is derived from an EMBL/GenBank/DDBJ whole genome shotgun (WGS) entry which is preliminary data.</text>
</comment>
<keyword evidence="2" id="KW-0560">Oxidoreductase</keyword>
<evidence type="ECO:0000256" key="1">
    <source>
        <dbReference type="ARBA" id="ARBA00006484"/>
    </source>
</evidence>